<comment type="caution">
    <text evidence="3">The sequence shown here is derived from an EMBL/GenBank/DDBJ whole genome shotgun (WGS) entry which is preliminary data.</text>
</comment>
<dbReference type="Gene3D" id="3.40.50.970">
    <property type="match status" value="1"/>
</dbReference>
<protein>
    <recommendedName>
        <fullName evidence="2">Pyruvate flavodoxin/ferredoxin oxidoreductase pyrimidine binding domain-containing protein</fullName>
    </recommendedName>
</protein>
<dbReference type="SUPFAM" id="SSF52518">
    <property type="entry name" value="Thiamin diphosphate-binding fold (THDP-binding)"/>
    <property type="match status" value="1"/>
</dbReference>
<dbReference type="PANTHER" id="PTHR32154">
    <property type="entry name" value="PYRUVATE-FLAVODOXIN OXIDOREDUCTASE-RELATED"/>
    <property type="match status" value="1"/>
</dbReference>
<name>X1BQN0_9ZZZZ</name>
<dbReference type="PANTHER" id="PTHR32154:SF0">
    <property type="entry name" value="PYRUVATE-FLAVODOXIN OXIDOREDUCTASE-RELATED"/>
    <property type="match status" value="1"/>
</dbReference>
<dbReference type="InterPro" id="IPR002880">
    <property type="entry name" value="Pyrv_Fd/Flavodoxin_OxRdtase_N"/>
</dbReference>
<keyword evidence="1" id="KW-0560">Oxidoreductase</keyword>
<dbReference type="EMBL" id="BART01029177">
    <property type="protein sequence ID" value="GAG98074.1"/>
    <property type="molecule type" value="Genomic_DNA"/>
</dbReference>
<dbReference type="InterPro" id="IPR050722">
    <property type="entry name" value="Pyruvate:ferred/Flavod_OxRd"/>
</dbReference>
<sequence length="112" mass="12820">MDFPLIAQVATLESRVPFLHFFDGFRTSHEISKVELLTPEDMRSLIDDDLVRAHRKRALSPDNPVIRGTAQNPDVFFQARETVNPYYLDCPDIVQKVIEFLLAPTVPSEPRP</sequence>
<dbReference type="GO" id="GO:0006979">
    <property type="term" value="P:response to oxidative stress"/>
    <property type="evidence" value="ECO:0007669"/>
    <property type="project" value="TreeGrafter"/>
</dbReference>
<evidence type="ECO:0000259" key="2">
    <source>
        <dbReference type="Pfam" id="PF01855"/>
    </source>
</evidence>
<dbReference type="GO" id="GO:0016491">
    <property type="term" value="F:oxidoreductase activity"/>
    <property type="evidence" value="ECO:0007669"/>
    <property type="project" value="UniProtKB-KW"/>
</dbReference>
<accession>X1BQN0</accession>
<gene>
    <name evidence="3" type="ORF">S01H4_51272</name>
</gene>
<evidence type="ECO:0000313" key="3">
    <source>
        <dbReference type="EMBL" id="GAG98074.1"/>
    </source>
</evidence>
<proteinExistence type="predicted"/>
<dbReference type="InterPro" id="IPR029061">
    <property type="entry name" value="THDP-binding"/>
</dbReference>
<reference evidence="3" key="1">
    <citation type="journal article" date="2014" name="Front. Microbiol.">
        <title>High frequency of phylogenetically diverse reductive dehalogenase-homologous genes in deep subseafloor sedimentary metagenomes.</title>
        <authorList>
            <person name="Kawai M."/>
            <person name="Futagami T."/>
            <person name="Toyoda A."/>
            <person name="Takaki Y."/>
            <person name="Nishi S."/>
            <person name="Hori S."/>
            <person name="Arai W."/>
            <person name="Tsubouchi T."/>
            <person name="Morono Y."/>
            <person name="Uchiyama I."/>
            <person name="Ito T."/>
            <person name="Fujiyama A."/>
            <person name="Inagaki F."/>
            <person name="Takami H."/>
        </authorList>
    </citation>
    <scope>NUCLEOTIDE SEQUENCE</scope>
    <source>
        <strain evidence="3">Expedition CK06-06</strain>
    </source>
</reference>
<evidence type="ECO:0000256" key="1">
    <source>
        <dbReference type="ARBA" id="ARBA00023002"/>
    </source>
</evidence>
<dbReference type="AlphaFoldDB" id="X1BQN0"/>
<dbReference type="Pfam" id="PF01855">
    <property type="entry name" value="POR_N"/>
    <property type="match status" value="1"/>
</dbReference>
<organism evidence="3">
    <name type="scientific">marine sediment metagenome</name>
    <dbReference type="NCBI Taxonomy" id="412755"/>
    <lineage>
        <taxon>unclassified sequences</taxon>
        <taxon>metagenomes</taxon>
        <taxon>ecological metagenomes</taxon>
    </lineage>
</organism>
<feature type="domain" description="Pyruvate flavodoxin/ferredoxin oxidoreductase pyrimidine binding" evidence="2">
    <location>
        <begin position="2"/>
        <end position="97"/>
    </location>
</feature>